<dbReference type="GeneID" id="301125053"/>
<keyword evidence="3" id="KW-1185">Reference proteome</keyword>
<dbReference type="Proteomes" id="UP001303701">
    <property type="component" value="Chromosome"/>
</dbReference>
<proteinExistence type="predicted"/>
<name>A0ABY9WDR6_9BACI</name>
<evidence type="ECO:0000313" key="2">
    <source>
        <dbReference type="EMBL" id="WNF33803.1"/>
    </source>
</evidence>
<feature type="domain" description="Helix-turn-helix" evidence="1">
    <location>
        <begin position="38"/>
        <end position="92"/>
    </location>
</feature>
<dbReference type="EMBL" id="CP134501">
    <property type="protein sequence ID" value="WNF33803.1"/>
    <property type="molecule type" value="Genomic_DNA"/>
</dbReference>
<dbReference type="InterPro" id="IPR041657">
    <property type="entry name" value="HTH_17"/>
</dbReference>
<evidence type="ECO:0000313" key="3">
    <source>
        <dbReference type="Proteomes" id="UP001303701"/>
    </source>
</evidence>
<evidence type="ECO:0000259" key="1">
    <source>
        <dbReference type="Pfam" id="PF12728"/>
    </source>
</evidence>
<dbReference type="RefSeq" id="WP_311066913.1">
    <property type="nucleotide sequence ID" value="NZ_CP134501.1"/>
</dbReference>
<protein>
    <submittedName>
        <fullName evidence="2">Helix-turn-helix domain-containing protein</fullName>
    </submittedName>
</protein>
<accession>A0ABY9WDR6</accession>
<dbReference type="Pfam" id="PF12728">
    <property type="entry name" value="HTH_17"/>
    <property type="match status" value="1"/>
</dbReference>
<reference evidence="2 3" key="1">
    <citation type="submission" date="2023-09" db="EMBL/GenBank/DDBJ databases">
        <title>Different Types of Thermotolerant Ring-Cleaving Dioxygenases derived from Aeribacillus composti HB-1 applied for multiple aromatic hydrocarbons removal.</title>
        <authorList>
            <person name="Cao L."/>
            <person name="Li M."/>
            <person name="Ma T."/>
        </authorList>
    </citation>
    <scope>NUCLEOTIDE SEQUENCE [LARGE SCALE GENOMIC DNA]</scope>
    <source>
        <strain evidence="2 3">HB-1</strain>
    </source>
</reference>
<sequence>MTAEKAFAAIIADLKEQLKTELLQELRAEMNLSPDRTLTFSEACEYLHMSEYTLRRLCREKRIPHRVHGADGSKNPRYFFSSSRLNQWIREQEEKNYVEGR</sequence>
<organism evidence="2 3">
    <name type="scientific">Aeribacillus composti</name>
    <dbReference type="NCBI Taxonomy" id="1868734"/>
    <lineage>
        <taxon>Bacteria</taxon>
        <taxon>Bacillati</taxon>
        <taxon>Bacillota</taxon>
        <taxon>Bacilli</taxon>
        <taxon>Bacillales</taxon>
        <taxon>Bacillaceae</taxon>
        <taxon>Aeribacillus</taxon>
    </lineage>
</organism>
<gene>
    <name evidence="2" type="ORF">RI196_03715</name>
</gene>